<protein>
    <submittedName>
        <fullName evidence="1">Uncharacterized protein</fullName>
    </submittedName>
</protein>
<evidence type="ECO:0000313" key="1">
    <source>
        <dbReference type="EMBL" id="SAL37673.1"/>
    </source>
</evidence>
<proteinExistence type="predicted"/>
<name>A0A158H0L7_CABSO</name>
<gene>
    <name evidence="1" type="ORF">AWB64_03883</name>
</gene>
<reference evidence="1 2" key="1">
    <citation type="submission" date="2016-01" db="EMBL/GenBank/DDBJ databases">
        <authorList>
            <person name="Oliw E.H."/>
        </authorList>
    </citation>
    <scope>NUCLEOTIDE SEQUENCE [LARGE SCALE GENOMIC DNA]</scope>
    <source>
        <strain evidence="1">LMG 22029</strain>
    </source>
</reference>
<sequence>MNGLRNARRKVFMDLPTPIAKLVFKFDLVL</sequence>
<dbReference type="AlphaFoldDB" id="A0A158H0L7"/>
<organism evidence="1 2">
    <name type="scientific">Caballeronia sordidicola</name>
    <name type="common">Burkholderia sordidicola</name>
    <dbReference type="NCBI Taxonomy" id="196367"/>
    <lineage>
        <taxon>Bacteria</taxon>
        <taxon>Pseudomonadati</taxon>
        <taxon>Pseudomonadota</taxon>
        <taxon>Betaproteobacteria</taxon>
        <taxon>Burkholderiales</taxon>
        <taxon>Burkholderiaceae</taxon>
        <taxon>Caballeronia</taxon>
    </lineage>
</organism>
<dbReference type="EMBL" id="FCOC02000012">
    <property type="protein sequence ID" value="SAL37673.1"/>
    <property type="molecule type" value="Genomic_DNA"/>
</dbReference>
<evidence type="ECO:0000313" key="2">
    <source>
        <dbReference type="Proteomes" id="UP000054893"/>
    </source>
</evidence>
<dbReference type="Proteomes" id="UP000054893">
    <property type="component" value="Unassembled WGS sequence"/>
</dbReference>
<accession>A0A158H0L7</accession>